<keyword evidence="2" id="KW-1185">Reference proteome</keyword>
<name>A0ABR3BNK3_9TREE</name>
<dbReference type="EMBL" id="ATAM02000011">
    <property type="protein sequence ID" value="KAL0242186.1"/>
    <property type="molecule type" value="Genomic_DNA"/>
</dbReference>
<protein>
    <submittedName>
        <fullName evidence="1">Uncharacterized protein</fullName>
    </submittedName>
</protein>
<accession>A0ABR3BNK3</accession>
<dbReference type="Proteomes" id="UP000054399">
    <property type="component" value="Unassembled WGS sequence"/>
</dbReference>
<reference evidence="1 2" key="2">
    <citation type="submission" date="2024-01" db="EMBL/GenBank/DDBJ databases">
        <title>Comparative genomics of Cryptococcus and Kwoniella reveals pathogenesis evolution and contrasting modes of karyotype evolution via chromosome fusion or intercentromeric recombination.</title>
        <authorList>
            <person name="Coelho M.A."/>
            <person name="David-Palma M."/>
            <person name="Shea T."/>
            <person name="Bowers K."/>
            <person name="Mcginley-Smith S."/>
            <person name="Mohammad A.W."/>
            <person name="Gnirke A."/>
            <person name="Yurkov A.M."/>
            <person name="Nowrousian M."/>
            <person name="Sun S."/>
            <person name="Cuomo C.A."/>
            <person name="Heitman J."/>
        </authorList>
    </citation>
    <scope>NUCLEOTIDE SEQUENCE [LARGE SCALE GENOMIC DNA]</scope>
    <source>
        <strain evidence="1 2">IND107</strain>
    </source>
</reference>
<reference evidence="2" key="1">
    <citation type="submission" date="2015-01" db="EMBL/GenBank/DDBJ databases">
        <title>The Genome Sequence of Cryptococcus gattii MMRL2647.</title>
        <authorList>
            <consortium name="The Broad Institute Genomics Platform"/>
            <person name="Cuomo C."/>
            <person name="Litvintseva A."/>
            <person name="Chen Y."/>
            <person name="Heitman J."/>
            <person name="Sun S."/>
            <person name="Springer D."/>
            <person name="Dromer F."/>
            <person name="Young S."/>
            <person name="Zeng Q."/>
            <person name="Gargeya S."/>
            <person name="Abouelleil A."/>
            <person name="Alvarado L."/>
            <person name="Chapman S.B."/>
            <person name="Gainer-Dewar J."/>
            <person name="Goldberg J."/>
            <person name="Griggs A."/>
            <person name="Gujja S."/>
            <person name="Hansen M."/>
            <person name="Howarth C."/>
            <person name="Imamovic A."/>
            <person name="Larimer J."/>
            <person name="Murphy C."/>
            <person name="Naylor J."/>
            <person name="Pearson M."/>
            <person name="Priest M."/>
            <person name="Roberts A."/>
            <person name="Saif S."/>
            <person name="Shea T."/>
            <person name="Sykes S."/>
            <person name="Wortman J."/>
            <person name="Nusbaum C."/>
            <person name="Birren B."/>
        </authorList>
    </citation>
    <scope>NUCLEOTIDE SEQUENCE [LARGE SCALE GENOMIC DNA]</scope>
    <source>
        <strain evidence="2">IND107</strain>
    </source>
</reference>
<dbReference type="GeneID" id="91992670"/>
<comment type="caution">
    <text evidence="1">The sequence shown here is derived from an EMBL/GenBank/DDBJ whole genome shotgun (WGS) entry which is preliminary data.</text>
</comment>
<gene>
    <name evidence="1" type="ORF">I308_105815</name>
</gene>
<proteinExistence type="predicted"/>
<evidence type="ECO:0000313" key="2">
    <source>
        <dbReference type="Proteomes" id="UP000054399"/>
    </source>
</evidence>
<sequence length="79" mass="8165">MPAAQQHANVALNIHNGHIRQHEENIARMVNAGLARARPGAQPLPLPAVVPAAGASVDPAERLIARLAAQSARRGGGGR</sequence>
<evidence type="ECO:0000313" key="1">
    <source>
        <dbReference type="EMBL" id="KAL0242186.1"/>
    </source>
</evidence>
<dbReference type="RefSeq" id="XP_066611568.1">
    <property type="nucleotide sequence ID" value="XM_066760264.1"/>
</dbReference>
<organism evidence="1 2">
    <name type="scientific">Cryptococcus tetragattii IND107</name>
    <dbReference type="NCBI Taxonomy" id="1296105"/>
    <lineage>
        <taxon>Eukaryota</taxon>
        <taxon>Fungi</taxon>
        <taxon>Dikarya</taxon>
        <taxon>Basidiomycota</taxon>
        <taxon>Agaricomycotina</taxon>
        <taxon>Tremellomycetes</taxon>
        <taxon>Tremellales</taxon>
        <taxon>Cryptococcaceae</taxon>
        <taxon>Cryptococcus</taxon>
        <taxon>Cryptococcus gattii species complex</taxon>
    </lineage>
</organism>